<feature type="region of interest" description="Disordered" evidence="1">
    <location>
        <begin position="32"/>
        <end position="178"/>
    </location>
</feature>
<sequence>MDPKNIKMSDLLEYLKQDYPEALLGFASKSLVGAARPSNDASDMEYDSASSEESFSGSESGSRGSDSEEDATGFQPVVSKKKRRAKASQESDDAIEASQRAASPRSASPRSPTPVTAASVKTVGPPATRTAPKRVASSNTSRPASPAGNSARSPPASPIAKRSRPVAANAPASASPVVDATTPLMRRLLPLRPLRPLRHQRPLRHLRPLRHPPKAPTENAWFRNKPAVPTAPVPAPPVAPVSATAKEQDGGNSNPLSFLSGLSGRFDPSELIIFAKKVRACKNNKMGRVMAFVEHAELVGSIFNINTSF</sequence>
<keyword evidence="3" id="KW-1185">Reference proteome</keyword>
<gene>
    <name evidence="2" type="ORF">DCHRY22_LOCUS79</name>
</gene>
<comment type="caution">
    <text evidence="2">The sequence shown here is derived from an EMBL/GenBank/DDBJ whole genome shotgun (WGS) entry which is preliminary data.</text>
</comment>
<feature type="compositionally biased region" description="Low complexity" evidence="1">
    <location>
        <begin position="47"/>
        <end position="64"/>
    </location>
</feature>
<feature type="compositionally biased region" description="Low complexity" evidence="1">
    <location>
        <begin position="97"/>
        <end position="119"/>
    </location>
</feature>
<evidence type="ECO:0000256" key="1">
    <source>
        <dbReference type="SAM" id="MobiDB-lite"/>
    </source>
</evidence>
<dbReference type="AlphaFoldDB" id="A0A8J2Q7K8"/>
<dbReference type="Proteomes" id="UP000789524">
    <property type="component" value="Unassembled WGS sequence"/>
</dbReference>
<organism evidence="2 3">
    <name type="scientific">Danaus chrysippus</name>
    <name type="common">African queen</name>
    <dbReference type="NCBI Taxonomy" id="151541"/>
    <lineage>
        <taxon>Eukaryota</taxon>
        <taxon>Metazoa</taxon>
        <taxon>Ecdysozoa</taxon>
        <taxon>Arthropoda</taxon>
        <taxon>Hexapoda</taxon>
        <taxon>Insecta</taxon>
        <taxon>Pterygota</taxon>
        <taxon>Neoptera</taxon>
        <taxon>Endopterygota</taxon>
        <taxon>Lepidoptera</taxon>
        <taxon>Glossata</taxon>
        <taxon>Ditrysia</taxon>
        <taxon>Papilionoidea</taxon>
        <taxon>Nymphalidae</taxon>
        <taxon>Danainae</taxon>
        <taxon>Danaini</taxon>
        <taxon>Danaina</taxon>
        <taxon>Danaus</taxon>
        <taxon>Anosia</taxon>
    </lineage>
</organism>
<evidence type="ECO:0000313" key="2">
    <source>
        <dbReference type="EMBL" id="CAG9557792.1"/>
    </source>
</evidence>
<evidence type="ECO:0000313" key="3">
    <source>
        <dbReference type="Proteomes" id="UP000789524"/>
    </source>
</evidence>
<feature type="compositionally biased region" description="Low complexity" evidence="1">
    <location>
        <begin position="165"/>
        <end position="178"/>
    </location>
</feature>
<accession>A0A8J2Q7K8</accession>
<reference evidence="2" key="1">
    <citation type="submission" date="2021-09" db="EMBL/GenBank/DDBJ databases">
        <authorList>
            <person name="Martin H S."/>
        </authorList>
    </citation>
    <scope>NUCLEOTIDE SEQUENCE</scope>
</reference>
<protein>
    <submittedName>
        <fullName evidence="2">(African queen) hypothetical protein</fullName>
    </submittedName>
</protein>
<name>A0A8J2Q7K8_9NEOP</name>
<feature type="compositionally biased region" description="Polar residues" evidence="1">
    <location>
        <begin position="136"/>
        <end position="152"/>
    </location>
</feature>
<dbReference type="EMBL" id="CAKASE010000009">
    <property type="protein sequence ID" value="CAG9557792.1"/>
    <property type="molecule type" value="Genomic_DNA"/>
</dbReference>
<proteinExistence type="predicted"/>